<dbReference type="RefSeq" id="WP_388017955.1">
    <property type="nucleotide sequence ID" value="NZ_JBHUDT010000003.1"/>
</dbReference>
<dbReference type="Pfam" id="PF00072">
    <property type="entry name" value="Response_reg"/>
    <property type="match status" value="1"/>
</dbReference>
<dbReference type="Gene3D" id="2.40.50.1020">
    <property type="entry name" value="LytTr DNA-binding domain"/>
    <property type="match status" value="1"/>
</dbReference>
<dbReference type="Pfam" id="PF04397">
    <property type="entry name" value="LytTR"/>
    <property type="match status" value="1"/>
</dbReference>
<dbReference type="PANTHER" id="PTHR37299:SF1">
    <property type="entry name" value="STAGE 0 SPORULATION PROTEIN A HOMOLOG"/>
    <property type="match status" value="1"/>
</dbReference>
<keyword evidence="4" id="KW-1185">Reference proteome</keyword>
<keyword evidence="1" id="KW-0597">Phosphoprotein</keyword>
<dbReference type="PROSITE" id="PS50110">
    <property type="entry name" value="RESPONSE_REGULATORY"/>
    <property type="match status" value="1"/>
</dbReference>
<organism evidence="3 4">
    <name type="scientific">Gelatiniphilus marinus</name>
    <dbReference type="NCBI Taxonomy" id="1759464"/>
    <lineage>
        <taxon>Bacteria</taxon>
        <taxon>Pseudomonadati</taxon>
        <taxon>Bacteroidota</taxon>
        <taxon>Flavobacteriia</taxon>
        <taxon>Flavobacteriales</taxon>
        <taxon>Flavobacteriaceae</taxon>
        <taxon>Gelatiniphilus</taxon>
    </lineage>
</organism>
<sequence>MIEALIVDDEKENIELVTRLLKKNCPSINILGSANTKKDAVELINNLSPNLIFMDVNLDGNHTGFDVLEEIDQLDAKVIFITSFDKYAIKAFDYNTIAYIVKPIKKSDLIVAVNKATQEIERQTFTDGNQINALRHTLDSPQIIAIPTIKDIELIKIKDIVYLSSDSRYTNFFLTGEKRIMSSKNLGKYEKSIQGNFYRIHSKYFVNLDYLKKIHKSAGSSYCEMETGDLLPISQRKYSDFMKFLQLK</sequence>
<name>A0ABW5JUI9_9FLAO</name>
<reference evidence="4" key="1">
    <citation type="journal article" date="2019" name="Int. J. Syst. Evol. Microbiol.">
        <title>The Global Catalogue of Microorganisms (GCM) 10K type strain sequencing project: providing services to taxonomists for standard genome sequencing and annotation.</title>
        <authorList>
            <consortium name="The Broad Institute Genomics Platform"/>
            <consortium name="The Broad Institute Genome Sequencing Center for Infectious Disease"/>
            <person name="Wu L."/>
            <person name="Ma J."/>
        </authorList>
    </citation>
    <scope>NUCLEOTIDE SEQUENCE [LARGE SCALE GENOMIC DNA]</scope>
    <source>
        <strain evidence="4">KCTC 42903</strain>
    </source>
</reference>
<comment type="caution">
    <text evidence="3">The sequence shown here is derived from an EMBL/GenBank/DDBJ whole genome shotgun (WGS) entry which is preliminary data.</text>
</comment>
<evidence type="ECO:0000259" key="2">
    <source>
        <dbReference type="PROSITE" id="PS50110"/>
    </source>
</evidence>
<dbReference type="Gene3D" id="3.40.50.2300">
    <property type="match status" value="1"/>
</dbReference>
<dbReference type="InterPro" id="IPR011006">
    <property type="entry name" value="CheY-like_superfamily"/>
</dbReference>
<evidence type="ECO:0000313" key="4">
    <source>
        <dbReference type="Proteomes" id="UP001597441"/>
    </source>
</evidence>
<proteinExistence type="predicted"/>
<evidence type="ECO:0000313" key="3">
    <source>
        <dbReference type="EMBL" id="MFD2535456.1"/>
    </source>
</evidence>
<evidence type="ECO:0000256" key="1">
    <source>
        <dbReference type="PROSITE-ProRule" id="PRU00169"/>
    </source>
</evidence>
<dbReference type="InterPro" id="IPR007492">
    <property type="entry name" value="LytTR_DNA-bd_dom"/>
</dbReference>
<dbReference type="SUPFAM" id="SSF52172">
    <property type="entry name" value="CheY-like"/>
    <property type="match status" value="1"/>
</dbReference>
<accession>A0ABW5JUI9</accession>
<dbReference type="InterPro" id="IPR001789">
    <property type="entry name" value="Sig_transdc_resp-reg_receiver"/>
</dbReference>
<gene>
    <name evidence="3" type="ORF">ACFSQS_10120</name>
</gene>
<protein>
    <submittedName>
        <fullName evidence="3">LytR/AlgR family response regulator transcription factor</fullName>
    </submittedName>
</protein>
<dbReference type="PANTHER" id="PTHR37299">
    <property type="entry name" value="TRANSCRIPTIONAL REGULATOR-RELATED"/>
    <property type="match status" value="1"/>
</dbReference>
<dbReference type="EMBL" id="JBHULK010000003">
    <property type="protein sequence ID" value="MFD2535456.1"/>
    <property type="molecule type" value="Genomic_DNA"/>
</dbReference>
<feature type="modified residue" description="4-aspartylphosphate" evidence="1">
    <location>
        <position position="55"/>
    </location>
</feature>
<feature type="domain" description="Response regulatory" evidence="2">
    <location>
        <begin position="3"/>
        <end position="117"/>
    </location>
</feature>
<dbReference type="SMART" id="SM00448">
    <property type="entry name" value="REC"/>
    <property type="match status" value="1"/>
</dbReference>
<dbReference type="Proteomes" id="UP001597441">
    <property type="component" value="Unassembled WGS sequence"/>
</dbReference>
<dbReference type="SMART" id="SM00850">
    <property type="entry name" value="LytTR"/>
    <property type="match status" value="1"/>
</dbReference>
<dbReference type="InterPro" id="IPR046947">
    <property type="entry name" value="LytR-like"/>
</dbReference>